<comment type="caution">
    <text evidence="1">The sequence shown here is derived from an EMBL/GenBank/DDBJ whole genome shotgun (WGS) entry which is preliminary data.</text>
</comment>
<sequence length="69" mass="7848">MATTDPTPTVYRISTAPEHPLAKKYGITERMVRRAVQTDRLKYARPNGLHVLILAEDIEAWILDSRNDA</sequence>
<protein>
    <recommendedName>
        <fullName evidence="3">Helix-turn-helix domain-containing protein</fullName>
    </recommendedName>
</protein>
<evidence type="ECO:0000313" key="2">
    <source>
        <dbReference type="Proteomes" id="UP001500326"/>
    </source>
</evidence>
<name>A0ABN2T2D3_9MICO</name>
<accession>A0ABN2T2D3</accession>
<keyword evidence="2" id="KW-1185">Reference proteome</keyword>
<proteinExistence type="predicted"/>
<gene>
    <name evidence="1" type="ORF">GCM10009777_37840</name>
</gene>
<evidence type="ECO:0008006" key="3">
    <source>
        <dbReference type="Google" id="ProtNLM"/>
    </source>
</evidence>
<reference evidence="1 2" key="1">
    <citation type="journal article" date="2019" name="Int. J. Syst. Evol. Microbiol.">
        <title>The Global Catalogue of Microorganisms (GCM) 10K type strain sequencing project: providing services to taxonomists for standard genome sequencing and annotation.</title>
        <authorList>
            <consortium name="The Broad Institute Genomics Platform"/>
            <consortium name="The Broad Institute Genome Sequencing Center for Infectious Disease"/>
            <person name="Wu L."/>
            <person name="Ma J."/>
        </authorList>
    </citation>
    <scope>NUCLEOTIDE SEQUENCE [LARGE SCALE GENOMIC DNA]</scope>
    <source>
        <strain evidence="1 2">JCM 14902</strain>
    </source>
</reference>
<dbReference type="RefSeq" id="WP_344066054.1">
    <property type="nucleotide sequence ID" value="NZ_BAAAOH010000001.1"/>
</dbReference>
<organism evidence="1 2">
    <name type="scientific">Microbacterium pumilum</name>
    <dbReference type="NCBI Taxonomy" id="344165"/>
    <lineage>
        <taxon>Bacteria</taxon>
        <taxon>Bacillati</taxon>
        <taxon>Actinomycetota</taxon>
        <taxon>Actinomycetes</taxon>
        <taxon>Micrococcales</taxon>
        <taxon>Microbacteriaceae</taxon>
        <taxon>Microbacterium</taxon>
    </lineage>
</organism>
<dbReference type="EMBL" id="BAAAOH010000001">
    <property type="protein sequence ID" value="GAA1997228.1"/>
    <property type="molecule type" value="Genomic_DNA"/>
</dbReference>
<dbReference type="Proteomes" id="UP001500326">
    <property type="component" value="Unassembled WGS sequence"/>
</dbReference>
<evidence type="ECO:0000313" key="1">
    <source>
        <dbReference type="EMBL" id="GAA1997228.1"/>
    </source>
</evidence>